<dbReference type="Gene3D" id="2.40.20.10">
    <property type="entry name" value="Plasminogen Kringle 4"/>
    <property type="match status" value="1"/>
</dbReference>
<organism evidence="6 7">
    <name type="scientific">Branchiostoma floridae</name>
    <name type="common">Florida lancelet</name>
    <name type="synonym">Amphioxus</name>
    <dbReference type="NCBI Taxonomy" id="7739"/>
    <lineage>
        <taxon>Eukaryota</taxon>
        <taxon>Metazoa</taxon>
        <taxon>Chordata</taxon>
        <taxon>Cephalochordata</taxon>
        <taxon>Leptocardii</taxon>
        <taxon>Amphioxiformes</taxon>
        <taxon>Branchiostomatidae</taxon>
        <taxon>Branchiostoma</taxon>
    </lineage>
</organism>
<comment type="caution">
    <text evidence="3">Lacks conserved residue(s) required for the propagation of feature annotation.</text>
</comment>
<dbReference type="PANTHER" id="PTHR24261">
    <property type="entry name" value="PLASMINOGEN-RELATED"/>
    <property type="match status" value="1"/>
</dbReference>
<dbReference type="GeneID" id="118430937"/>
<dbReference type="PROSITE" id="PS50070">
    <property type="entry name" value="KRINGLE_2"/>
    <property type="match status" value="1"/>
</dbReference>
<dbReference type="KEGG" id="bfo:118430937"/>
<dbReference type="OrthoDB" id="272018at2759"/>
<dbReference type="Pfam" id="PF00051">
    <property type="entry name" value="Kringle"/>
    <property type="match status" value="1"/>
</dbReference>
<evidence type="ECO:0000256" key="2">
    <source>
        <dbReference type="ARBA" id="ARBA00023157"/>
    </source>
</evidence>
<gene>
    <name evidence="7" type="primary">LOC118430937</name>
</gene>
<dbReference type="CDD" id="cd00108">
    <property type="entry name" value="KR"/>
    <property type="match status" value="1"/>
</dbReference>
<dbReference type="InterPro" id="IPR013806">
    <property type="entry name" value="Kringle-like"/>
</dbReference>
<protein>
    <submittedName>
        <fullName evidence="7">Plasminogen-like</fullName>
    </submittedName>
</protein>
<evidence type="ECO:0000313" key="7">
    <source>
        <dbReference type="RefSeq" id="XP_035697857.1"/>
    </source>
</evidence>
<keyword evidence="6" id="KW-1185">Reference proteome</keyword>
<dbReference type="InterPro" id="IPR050759">
    <property type="entry name" value="Serine_protease_kringle"/>
</dbReference>
<evidence type="ECO:0000313" key="6">
    <source>
        <dbReference type="Proteomes" id="UP000001554"/>
    </source>
</evidence>
<evidence type="ECO:0000256" key="1">
    <source>
        <dbReference type="ARBA" id="ARBA00022572"/>
    </source>
</evidence>
<dbReference type="OMA" id="RTKMVAT"/>
<dbReference type="PROSITE" id="PS00021">
    <property type="entry name" value="KRINGLE_1"/>
    <property type="match status" value="1"/>
</dbReference>
<feature type="disulfide bond" evidence="3">
    <location>
        <begin position="78"/>
        <end position="117"/>
    </location>
</feature>
<evidence type="ECO:0000256" key="4">
    <source>
        <dbReference type="SAM" id="MobiDB-lite"/>
    </source>
</evidence>
<name>A0A9J7MAW5_BRAFL</name>
<dbReference type="PRINTS" id="PR00018">
    <property type="entry name" value="KRINGLE"/>
</dbReference>
<feature type="compositionally biased region" description="Basic and acidic residues" evidence="4">
    <location>
        <begin position="79"/>
        <end position="93"/>
    </location>
</feature>
<dbReference type="InterPro" id="IPR000001">
    <property type="entry name" value="Kringle"/>
</dbReference>
<feature type="domain" description="Kringle" evidence="5">
    <location>
        <begin position="56"/>
        <end position="134"/>
    </location>
</feature>
<dbReference type="FunFam" id="2.40.20.10:FF:000025">
    <property type="entry name" value="Plasminogen"/>
    <property type="match status" value="1"/>
</dbReference>
<dbReference type="InterPro" id="IPR018056">
    <property type="entry name" value="Kringle_CS"/>
</dbReference>
<sequence>MAVTNVPAHLDGLDGTVYKISTSVSGNHAKMDNVRTKLGATNVPAHLDGLDRTANEREDGKGSSYRGKVAVTNSGKKCQRWDRQTPQEHDRTPAEYPSSGLEQNYCRNPDGVDGVWCYTTDPGKRWEYYDVPVCG</sequence>
<evidence type="ECO:0000259" key="5">
    <source>
        <dbReference type="PROSITE" id="PS50070"/>
    </source>
</evidence>
<keyword evidence="1 3" id="KW-0420">Kringle</keyword>
<dbReference type="AlphaFoldDB" id="A0A9J7MAW5"/>
<proteinExistence type="predicted"/>
<dbReference type="SMART" id="SM00130">
    <property type="entry name" value="KR"/>
    <property type="match status" value="1"/>
</dbReference>
<feature type="compositionally biased region" description="Basic and acidic residues" evidence="4">
    <location>
        <begin position="48"/>
        <end position="61"/>
    </location>
</feature>
<dbReference type="InterPro" id="IPR038178">
    <property type="entry name" value="Kringle_sf"/>
</dbReference>
<dbReference type="PANTHER" id="PTHR24261:SF7">
    <property type="entry name" value="KRINGLE DOMAIN-CONTAINING PROTEIN"/>
    <property type="match status" value="1"/>
</dbReference>
<feature type="region of interest" description="Disordered" evidence="4">
    <location>
        <begin position="45"/>
        <end position="103"/>
    </location>
</feature>
<dbReference type="SUPFAM" id="SSF57440">
    <property type="entry name" value="Kringle-like"/>
    <property type="match status" value="1"/>
</dbReference>
<accession>A0A9J7MAW5</accession>
<keyword evidence="2 3" id="KW-1015">Disulfide bond</keyword>
<reference evidence="6" key="1">
    <citation type="journal article" date="2020" name="Nat. Ecol. Evol.">
        <title>Deeply conserved synteny resolves early events in vertebrate evolution.</title>
        <authorList>
            <person name="Simakov O."/>
            <person name="Marletaz F."/>
            <person name="Yue J.X."/>
            <person name="O'Connell B."/>
            <person name="Jenkins J."/>
            <person name="Brandt A."/>
            <person name="Calef R."/>
            <person name="Tung C.H."/>
            <person name="Huang T.K."/>
            <person name="Schmutz J."/>
            <person name="Satoh N."/>
            <person name="Yu J.K."/>
            <person name="Putnam N.H."/>
            <person name="Green R.E."/>
            <person name="Rokhsar D.S."/>
        </authorList>
    </citation>
    <scope>NUCLEOTIDE SEQUENCE [LARGE SCALE GENOMIC DNA]</scope>
    <source>
        <strain evidence="6">S238N-H82</strain>
    </source>
</reference>
<evidence type="ECO:0000256" key="3">
    <source>
        <dbReference type="PROSITE-ProRule" id="PRU00121"/>
    </source>
</evidence>
<dbReference type="Proteomes" id="UP000001554">
    <property type="component" value="Chromosome 14"/>
</dbReference>
<dbReference type="RefSeq" id="XP_035697857.1">
    <property type="nucleotide sequence ID" value="XM_035841964.1"/>
</dbReference>
<reference evidence="7" key="2">
    <citation type="submission" date="2025-08" db="UniProtKB">
        <authorList>
            <consortium name="RefSeq"/>
        </authorList>
    </citation>
    <scope>IDENTIFICATION</scope>
    <source>
        <strain evidence="7">S238N-H82</strain>
        <tissue evidence="7">Testes</tissue>
    </source>
</reference>